<accession>X1SJJ0</accession>
<evidence type="ECO:0000313" key="1">
    <source>
        <dbReference type="EMBL" id="GAI93207.1"/>
    </source>
</evidence>
<organism evidence="1">
    <name type="scientific">marine sediment metagenome</name>
    <dbReference type="NCBI Taxonomy" id="412755"/>
    <lineage>
        <taxon>unclassified sequences</taxon>
        <taxon>metagenomes</taxon>
        <taxon>ecological metagenomes</taxon>
    </lineage>
</organism>
<gene>
    <name evidence="1" type="ORF">S12H4_34733</name>
</gene>
<dbReference type="EMBL" id="BARW01020573">
    <property type="protein sequence ID" value="GAI93207.1"/>
    <property type="molecule type" value="Genomic_DNA"/>
</dbReference>
<protein>
    <submittedName>
        <fullName evidence="1">Uncharacterized protein</fullName>
    </submittedName>
</protein>
<reference evidence="1" key="1">
    <citation type="journal article" date="2014" name="Front. Microbiol.">
        <title>High frequency of phylogenetically diverse reductive dehalogenase-homologous genes in deep subseafloor sedimentary metagenomes.</title>
        <authorList>
            <person name="Kawai M."/>
            <person name="Futagami T."/>
            <person name="Toyoda A."/>
            <person name="Takaki Y."/>
            <person name="Nishi S."/>
            <person name="Hori S."/>
            <person name="Arai W."/>
            <person name="Tsubouchi T."/>
            <person name="Morono Y."/>
            <person name="Uchiyama I."/>
            <person name="Ito T."/>
            <person name="Fujiyama A."/>
            <person name="Inagaki F."/>
            <person name="Takami H."/>
        </authorList>
    </citation>
    <scope>NUCLEOTIDE SEQUENCE</scope>
    <source>
        <strain evidence="1">Expedition CK06-06</strain>
    </source>
</reference>
<dbReference type="AlphaFoldDB" id="X1SJJ0"/>
<feature type="non-terminal residue" evidence="1">
    <location>
        <position position="36"/>
    </location>
</feature>
<sequence length="36" mass="4113">MGKIAESTISKKWLTNMPKSVRILMGLETGDTLEWF</sequence>
<proteinExistence type="predicted"/>
<comment type="caution">
    <text evidence="1">The sequence shown here is derived from an EMBL/GenBank/DDBJ whole genome shotgun (WGS) entry which is preliminary data.</text>
</comment>
<name>X1SJJ0_9ZZZZ</name>